<dbReference type="AlphaFoldDB" id="A0A916R6P4"/>
<gene>
    <name evidence="2" type="ORF">GCM10011499_04160</name>
</gene>
<accession>A0A916R6P4</accession>
<evidence type="ECO:0000256" key="1">
    <source>
        <dbReference type="SAM" id="Phobius"/>
    </source>
</evidence>
<dbReference type="RefSeq" id="WP_127073534.1">
    <property type="nucleotide sequence ID" value="NZ_BMKB01000001.1"/>
</dbReference>
<dbReference type="Proteomes" id="UP000596977">
    <property type="component" value="Unassembled WGS sequence"/>
</dbReference>
<organism evidence="2 3">
    <name type="scientific">Pelagibacterium lentulum</name>
    <dbReference type="NCBI Taxonomy" id="2029865"/>
    <lineage>
        <taxon>Bacteria</taxon>
        <taxon>Pseudomonadati</taxon>
        <taxon>Pseudomonadota</taxon>
        <taxon>Alphaproteobacteria</taxon>
        <taxon>Hyphomicrobiales</taxon>
        <taxon>Devosiaceae</taxon>
        <taxon>Pelagibacterium</taxon>
    </lineage>
</organism>
<proteinExistence type="predicted"/>
<sequence>MSVADPGIRLAQYRKLTRHNRWIGFLRVVVPVLGVLALFYPLFQFSFAMVVPPIEIDGVRLQSDTLVVDGPRFEGRTATGTVYRMVAARSESAVGNLDISDLYDLRIDLDDGADYRAQVAFSTAQWTMSAEHLTSNEDVFVSDTTGARGVLAGAQVDWPAQIISSDGPVRFSFDDESTLDAQTMVHDIAKAHWLFTGVSLDMMPAPDAGQDRDPHVLENIQ</sequence>
<feature type="transmembrane region" description="Helical" evidence="1">
    <location>
        <begin position="22"/>
        <end position="43"/>
    </location>
</feature>
<evidence type="ECO:0008006" key="4">
    <source>
        <dbReference type="Google" id="ProtNLM"/>
    </source>
</evidence>
<evidence type="ECO:0000313" key="2">
    <source>
        <dbReference type="EMBL" id="GGA37937.1"/>
    </source>
</evidence>
<keyword evidence="3" id="KW-1185">Reference proteome</keyword>
<protein>
    <recommendedName>
        <fullName evidence="4">LPS export ABC transporter periplasmic protein LptC</fullName>
    </recommendedName>
</protein>
<comment type="caution">
    <text evidence="2">The sequence shown here is derived from an EMBL/GenBank/DDBJ whole genome shotgun (WGS) entry which is preliminary data.</text>
</comment>
<keyword evidence="1" id="KW-0812">Transmembrane</keyword>
<keyword evidence="1" id="KW-0472">Membrane</keyword>
<dbReference type="EMBL" id="BMKB01000001">
    <property type="protein sequence ID" value="GGA37937.1"/>
    <property type="molecule type" value="Genomic_DNA"/>
</dbReference>
<name>A0A916R6P4_9HYPH</name>
<keyword evidence="1" id="KW-1133">Transmembrane helix</keyword>
<evidence type="ECO:0000313" key="3">
    <source>
        <dbReference type="Proteomes" id="UP000596977"/>
    </source>
</evidence>
<reference evidence="2 3" key="1">
    <citation type="journal article" date="2014" name="Int. J. Syst. Evol. Microbiol.">
        <title>Complete genome sequence of Corynebacterium casei LMG S-19264T (=DSM 44701T), isolated from a smear-ripened cheese.</title>
        <authorList>
            <consortium name="US DOE Joint Genome Institute (JGI-PGF)"/>
            <person name="Walter F."/>
            <person name="Albersmeier A."/>
            <person name="Kalinowski J."/>
            <person name="Ruckert C."/>
        </authorList>
    </citation>
    <scope>NUCLEOTIDE SEQUENCE [LARGE SCALE GENOMIC DNA]</scope>
    <source>
        <strain evidence="2 3">CGMCC 1.15896</strain>
    </source>
</reference>
<dbReference type="OrthoDB" id="7946957at2"/>